<dbReference type="AlphaFoldDB" id="H0EG04"/>
<evidence type="ECO:0000313" key="1">
    <source>
        <dbReference type="EMBL" id="EHL02618.1"/>
    </source>
</evidence>
<organism evidence="1 2">
    <name type="scientific">Glarea lozoyensis (strain ATCC 74030 / MF5533)</name>
    <dbReference type="NCBI Taxonomy" id="1104152"/>
    <lineage>
        <taxon>Eukaryota</taxon>
        <taxon>Fungi</taxon>
        <taxon>Dikarya</taxon>
        <taxon>Ascomycota</taxon>
        <taxon>Pezizomycotina</taxon>
        <taxon>Leotiomycetes</taxon>
        <taxon>Helotiales</taxon>
        <taxon>Helotiaceae</taxon>
        <taxon>Glarea</taxon>
    </lineage>
</organism>
<sequence>MVPRNLNGPLLVIRYACANNLSQHEPVDLVSAIVE</sequence>
<gene>
    <name evidence="1" type="ORF">M7I_1412</name>
</gene>
<accession>H0EG04</accession>
<dbReference type="EMBL" id="AGUE01000021">
    <property type="protein sequence ID" value="EHL02618.1"/>
    <property type="molecule type" value="Genomic_DNA"/>
</dbReference>
<dbReference type="HOGENOM" id="CLU_3368611_0_0_1"/>
<dbReference type="Proteomes" id="UP000005446">
    <property type="component" value="Unassembled WGS sequence"/>
</dbReference>
<evidence type="ECO:0000313" key="2">
    <source>
        <dbReference type="Proteomes" id="UP000005446"/>
    </source>
</evidence>
<keyword evidence="2" id="KW-1185">Reference proteome</keyword>
<dbReference type="InParanoid" id="H0EG04"/>
<comment type="caution">
    <text evidence="1">The sequence shown here is derived from an EMBL/GenBank/DDBJ whole genome shotgun (WGS) entry which is preliminary data.</text>
</comment>
<reference evidence="1 2" key="1">
    <citation type="journal article" date="2012" name="Eukaryot. Cell">
        <title>Genome sequence of the fungus Glarea lozoyensis: the first genome sequence of a species from the Helotiaceae family.</title>
        <authorList>
            <person name="Youssar L."/>
            <person name="Gruening B.A."/>
            <person name="Erxleben A."/>
            <person name="Guenther S."/>
            <person name="Huettel W."/>
        </authorList>
    </citation>
    <scope>NUCLEOTIDE SEQUENCE [LARGE SCALE GENOMIC DNA]</scope>
    <source>
        <strain evidence="2">ATCC 74030 / MF5533</strain>
    </source>
</reference>
<protein>
    <submittedName>
        <fullName evidence="1">Uncharacterized protein</fullName>
    </submittedName>
</protein>
<name>H0EG04_GLAL7</name>
<proteinExistence type="predicted"/>